<reference evidence="2 3" key="1">
    <citation type="journal article" date="2018" name="Nat. Ecol. Evol.">
        <title>Pezizomycetes genomes reveal the molecular basis of ectomycorrhizal truffle lifestyle.</title>
        <authorList>
            <person name="Murat C."/>
            <person name="Payen T."/>
            <person name="Noel B."/>
            <person name="Kuo A."/>
            <person name="Morin E."/>
            <person name="Chen J."/>
            <person name="Kohler A."/>
            <person name="Krizsan K."/>
            <person name="Balestrini R."/>
            <person name="Da Silva C."/>
            <person name="Montanini B."/>
            <person name="Hainaut M."/>
            <person name="Levati E."/>
            <person name="Barry K.W."/>
            <person name="Belfiori B."/>
            <person name="Cichocki N."/>
            <person name="Clum A."/>
            <person name="Dockter R.B."/>
            <person name="Fauchery L."/>
            <person name="Guy J."/>
            <person name="Iotti M."/>
            <person name="Le Tacon F."/>
            <person name="Lindquist E.A."/>
            <person name="Lipzen A."/>
            <person name="Malagnac F."/>
            <person name="Mello A."/>
            <person name="Molinier V."/>
            <person name="Miyauchi S."/>
            <person name="Poulain J."/>
            <person name="Riccioni C."/>
            <person name="Rubini A."/>
            <person name="Sitrit Y."/>
            <person name="Splivallo R."/>
            <person name="Traeger S."/>
            <person name="Wang M."/>
            <person name="Zifcakova L."/>
            <person name="Wipf D."/>
            <person name="Zambonelli A."/>
            <person name="Paolocci F."/>
            <person name="Nowrousian M."/>
            <person name="Ottonello S."/>
            <person name="Baldrian P."/>
            <person name="Spatafora J.W."/>
            <person name="Henrissat B."/>
            <person name="Nagy L.G."/>
            <person name="Aury J.M."/>
            <person name="Wincker P."/>
            <person name="Grigoriev I.V."/>
            <person name="Bonfante P."/>
            <person name="Martin F.M."/>
        </authorList>
    </citation>
    <scope>NUCLEOTIDE SEQUENCE [LARGE SCALE GENOMIC DNA]</scope>
    <source>
        <strain evidence="2 3">RN42</strain>
    </source>
</reference>
<feature type="compositionally biased region" description="Polar residues" evidence="1">
    <location>
        <begin position="950"/>
        <end position="963"/>
    </location>
</feature>
<feature type="region of interest" description="Disordered" evidence="1">
    <location>
        <begin position="870"/>
        <end position="1114"/>
    </location>
</feature>
<sequence>MGNITLDAKLFKRRIWKLADKAEENAKKSLTKEFREDVEACKFVEPIPYMISSPQAIQTPTFGLFWPKTNNLAITVLHEFGVTGEDDDELEAPEDGVTHTNEDPTVEPQTPAAPIPPTPPKKTHTSPKPQPSAPPSPVKASTKSVSTKKTASKASSPQKPGTAPEPPGRPSKPVNDRPGPSEHSSRATTPQSRRRTVPTKPTRGDRASSAAATATPSTQKRQSQTQDAHISNGGGGVKRKSHVDKQDKVSGSRRNNDDEDEDEELEERDGDSTNNGKAQSSKSAASKHSLPRPKVLPTGKLEKYSNVTREGLNAELGVSKIQMGRFKNSLRGELEERYGMELNRCFSTFIRDDQEGMIRVAQNMWKAKYPDGKRMYRRHAIPLLGFLLRDRKRNSLPKDPDGPKRPRGRPRKHPVGSKTSAKSNETVETDEDEEGDEEEEEDDIGRAGGEHDGSVDIPLDEDKDYEVEYLPDGGSPGTLTIHSWALAGYLKWLQWARMFIPGWSDGQRDGLCLLCLIGNPGKWFRLMKESHFRRFKESIGKLEVVKIRVVNPALAILPNDPLDATADKVEQCTDTSVRSTLVEDQNAEDDSMFDPPPPAPHTPQPPPNQDGNGTPPRPWSPVASPPMPPPVRSPSPAVGHLPPAHPQPPQQVSTPGWSPVTLQYMESLPPCPQLLPANEMRAHPSSSTIRGSTPHFDLPPGPISSSVFPGQQKDATSSARGSTAATSLPIIHERIGQPGDAEPPARTSRQNTGAVPRKLISSDDMDEAEWLAQLNKTREAREVIERQLTDFTLRHGRQATRRDMDNSRSSSTLMPSSSVGNTIALNDPLLSGGNQAFSVLNAGHGHRAGEVQKPRMAPAQSQVGLPAAFGPSALISAPPPAQPTAPAKSTPLVTSTASNQPPASASSQGISVPRPAPGQALPVQRPQPAPPVQRPAPQPAPPTPSKPGVQLSSLSTPLASAQSRPPAAAVEPFTYKRPPPPPGLFTPVALTQTRLPPATAKPTASNPPPPPPPVKPAASNPPPPPPPIKPIASKHAPPRAKDKPAASNQPPPPPAATHAPAKPATSKPGVSNNAPTVTKSVTHVERQQDRWASASSATGGNSSRLESSDGLMEPSAVSLTLEMRQPTLVDERARMGGHGLEPIPIKSTTGRVFDRERPLPLSPYPSEFLPINLGQNSHTIPFQRKQLLESSYNYGHVKLAPA</sequence>
<feature type="compositionally biased region" description="Polar residues" evidence="1">
    <location>
        <begin position="219"/>
        <end position="229"/>
    </location>
</feature>
<feature type="compositionally biased region" description="Low complexity" evidence="1">
    <location>
        <begin position="207"/>
        <end position="218"/>
    </location>
</feature>
<feature type="compositionally biased region" description="Pro residues" evidence="1">
    <location>
        <begin position="128"/>
        <end position="137"/>
    </location>
</feature>
<evidence type="ECO:0000313" key="2">
    <source>
        <dbReference type="EMBL" id="RPA73586.1"/>
    </source>
</evidence>
<evidence type="ECO:0000256" key="1">
    <source>
        <dbReference type="SAM" id="MobiDB-lite"/>
    </source>
</evidence>
<feature type="compositionally biased region" description="Basic residues" evidence="1">
    <location>
        <begin position="405"/>
        <end position="415"/>
    </location>
</feature>
<feature type="region of interest" description="Disordered" evidence="1">
    <location>
        <begin position="85"/>
        <end position="302"/>
    </location>
</feature>
<dbReference type="EMBL" id="ML119815">
    <property type="protein sequence ID" value="RPA73586.1"/>
    <property type="molecule type" value="Genomic_DNA"/>
</dbReference>
<feature type="compositionally biased region" description="Pro residues" evidence="1">
    <location>
        <begin position="594"/>
        <end position="608"/>
    </location>
</feature>
<organism evidence="2 3">
    <name type="scientific">Ascobolus immersus RN42</name>
    <dbReference type="NCBI Taxonomy" id="1160509"/>
    <lineage>
        <taxon>Eukaryota</taxon>
        <taxon>Fungi</taxon>
        <taxon>Dikarya</taxon>
        <taxon>Ascomycota</taxon>
        <taxon>Pezizomycotina</taxon>
        <taxon>Pezizomycetes</taxon>
        <taxon>Pezizales</taxon>
        <taxon>Ascobolaceae</taxon>
        <taxon>Ascobolus</taxon>
    </lineage>
</organism>
<feature type="region of interest" description="Disordered" evidence="1">
    <location>
        <begin position="585"/>
        <end position="657"/>
    </location>
</feature>
<dbReference type="Proteomes" id="UP000275078">
    <property type="component" value="Unassembled WGS sequence"/>
</dbReference>
<feature type="compositionally biased region" description="Low complexity" evidence="1">
    <location>
        <begin position="138"/>
        <end position="160"/>
    </location>
</feature>
<accession>A0A3N4HL16</accession>
<feature type="compositionally biased region" description="Basic and acidic residues" evidence="1">
    <location>
        <begin position="243"/>
        <end position="256"/>
    </location>
</feature>
<evidence type="ECO:0000313" key="3">
    <source>
        <dbReference type="Proteomes" id="UP000275078"/>
    </source>
</evidence>
<feature type="compositionally biased region" description="Low complexity" evidence="1">
    <location>
        <begin position="1056"/>
        <end position="1068"/>
    </location>
</feature>
<feature type="compositionally biased region" description="Acidic residues" evidence="1">
    <location>
        <begin position="257"/>
        <end position="269"/>
    </location>
</feature>
<dbReference type="AlphaFoldDB" id="A0A3N4HL16"/>
<feature type="compositionally biased region" description="Acidic residues" evidence="1">
    <location>
        <begin position="85"/>
        <end position="94"/>
    </location>
</feature>
<feature type="compositionally biased region" description="Acidic residues" evidence="1">
    <location>
        <begin position="427"/>
        <end position="443"/>
    </location>
</feature>
<feature type="region of interest" description="Disordered" evidence="1">
    <location>
        <begin position="673"/>
        <end position="754"/>
    </location>
</feature>
<protein>
    <submittedName>
        <fullName evidence="2">Uncharacterized protein</fullName>
    </submittedName>
</protein>
<feature type="compositionally biased region" description="Pro residues" evidence="1">
    <location>
        <begin position="1005"/>
        <end position="1029"/>
    </location>
</feature>
<feature type="compositionally biased region" description="Low complexity" evidence="1">
    <location>
        <begin position="715"/>
        <end position="727"/>
    </location>
</feature>
<feature type="compositionally biased region" description="Polar residues" evidence="1">
    <location>
        <begin position="1069"/>
        <end position="1081"/>
    </location>
</feature>
<feature type="non-terminal residue" evidence="2">
    <location>
        <position position="1202"/>
    </location>
</feature>
<proteinExistence type="predicted"/>
<feature type="compositionally biased region" description="Basic and acidic residues" evidence="1">
    <location>
        <begin position="444"/>
        <end position="454"/>
    </location>
</feature>
<name>A0A3N4HL16_ASCIM</name>
<feature type="compositionally biased region" description="Pro residues" evidence="1">
    <location>
        <begin position="615"/>
        <end position="633"/>
    </location>
</feature>
<feature type="compositionally biased region" description="Low complexity" evidence="1">
    <location>
        <begin position="807"/>
        <end position="818"/>
    </location>
</feature>
<feature type="compositionally biased region" description="Low complexity" evidence="1">
    <location>
        <begin position="884"/>
        <end position="908"/>
    </location>
</feature>
<feature type="compositionally biased region" description="Low complexity" evidence="1">
    <location>
        <begin position="277"/>
        <end position="288"/>
    </location>
</feature>
<feature type="region of interest" description="Disordered" evidence="1">
    <location>
        <begin position="796"/>
        <end position="819"/>
    </location>
</feature>
<feature type="compositionally biased region" description="Pro residues" evidence="1">
    <location>
        <begin position="111"/>
        <end position="120"/>
    </location>
</feature>
<keyword evidence="3" id="KW-1185">Reference proteome</keyword>
<feature type="region of interest" description="Disordered" evidence="1">
    <location>
        <begin position="391"/>
        <end position="458"/>
    </location>
</feature>
<feature type="compositionally biased region" description="Pro residues" evidence="1">
    <location>
        <begin position="925"/>
        <end position="945"/>
    </location>
</feature>
<gene>
    <name evidence="2" type="ORF">BJ508DRAFT_333899</name>
</gene>